<reference evidence="2 3" key="1">
    <citation type="journal article" date="2024" name="Commun. Biol.">
        <title>Comparative genomic analysis of thermophilic fungi reveals convergent evolutionary adaptations and gene losses.</title>
        <authorList>
            <person name="Steindorff A.S."/>
            <person name="Aguilar-Pontes M.V."/>
            <person name="Robinson A.J."/>
            <person name="Andreopoulos B."/>
            <person name="LaButti K."/>
            <person name="Kuo A."/>
            <person name="Mondo S."/>
            <person name="Riley R."/>
            <person name="Otillar R."/>
            <person name="Haridas S."/>
            <person name="Lipzen A."/>
            <person name="Grimwood J."/>
            <person name="Schmutz J."/>
            <person name="Clum A."/>
            <person name="Reid I.D."/>
            <person name="Moisan M.C."/>
            <person name="Butler G."/>
            <person name="Nguyen T.T.M."/>
            <person name="Dewar K."/>
            <person name="Conant G."/>
            <person name="Drula E."/>
            <person name="Henrissat B."/>
            <person name="Hansel C."/>
            <person name="Singer S."/>
            <person name="Hutchinson M.I."/>
            <person name="de Vries R.P."/>
            <person name="Natvig D.O."/>
            <person name="Powell A.J."/>
            <person name="Tsang A."/>
            <person name="Grigoriev I.V."/>
        </authorList>
    </citation>
    <scope>NUCLEOTIDE SEQUENCE [LARGE SCALE GENOMIC DNA]</scope>
    <source>
        <strain evidence="2 3">CBS 494.80</strain>
    </source>
</reference>
<organism evidence="2 3">
    <name type="scientific">Oculimacula yallundae</name>
    <dbReference type="NCBI Taxonomy" id="86028"/>
    <lineage>
        <taxon>Eukaryota</taxon>
        <taxon>Fungi</taxon>
        <taxon>Dikarya</taxon>
        <taxon>Ascomycota</taxon>
        <taxon>Pezizomycotina</taxon>
        <taxon>Leotiomycetes</taxon>
        <taxon>Helotiales</taxon>
        <taxon>Ploettnerulaceae</taxon>
        <taxon>Oculimacula</taxon>
    </lineage>
</organism>
<evidence type="ECO:0000256" key="1">
    <source>
        <dbReference type="SAM" id="Phobius"/>
    </source>
</evidence>
<name>A0ABR4CCL4_9HELO</name>
<evidence type="ECO:0000313" key="3">
    <source>
        <dbReference type="Proteomes" id="UP001595075"/>
    </source>
</evidence>
<proteinExistence type="predicted"/>
<keyword evidence="1" id="KW-0472">Membrane</keyword>
<feature type="transmembrane region" description="Helical" evidence="1">
    <location>
        <begin position="12"/>
        <end position="30"/>
    </location>
</feature>
<keyword evidence="3" id="KW-1185">Reference proteome</keyword>
<sequence>MSSCTLTPQARAFSSILSAVIGSMINGVSAGSDVAMMTALISFNPFFRVIIIGLYMLYRSITGTWTIEAGVEEFEYEILHKESYMDRFLVRLGLLPSFESLDQDANSPLSERALSGPYRGIEMSSAALTELAGVSTGNDDFYHCCVYTSVFGYGGPAIVRNPKRSTFQVFWPTRSYLAACRQILQYAQQKRGELLRYYSSEDKLARAIARYTQLFKLGKLPGPDTNLASWQILNCEVTWLGWVGWVYGAVYAPVSQIIWMAADSSSKIPSGKVRIVKSLSIAVTALPLGIDTRVRFAESLQTARFGGNWAYRVFNLTNAGSYLL</sequence>
<feature type="transmembrane region" description="Helical" evidence="1">
    <location>
        <begin position="36"/>
        <end position="58"/>
    </location>
</feature>
<comment type="caution">
    <text evidence="2">The sequence shown here is derived from an EMBL/GenBank/DDBJ whole genome shotgun (WGS) entry which is preliminary data.</text>
</comment>
<evidence type="ECO:0000313" key="2">
    <source>
        <dbReference type="EMBL" id="KAL2067689.1"/>
    </source>
</evidence>
<keyword evidence="1" id="KW-0812">Transmembrane</keyword>
<gene>
    <name evidence="2" type="ORF">VTL71DRAFT_15785</name>
</gene>
<dbReference type="EMBL" id="JAZHXI010000009">
    <property type="protein sequence ID" value="KAL2067689.1"/>
    <property type="molecule type" value="Genomic_DNA"/>
</dbReference>
<dbReference type="Proteomes" id="UP001595075">
    <property type="component" value="Unassembled WGS sequence"/>
</dbReference>
<keyword evidence="1" id="KW-1133">Transmembrane helix</keyword>
<accession>A0ABR4CCL4</accession>
<protein>
    <submittedName>
        <fullName evidence="2">Uncharacterized protein</fullName>
    </submittedName>
</protein>